<accession>A0A3D8P5A7</accession>
<dbReference type="Proteomes" id="UP000256329">
    <property type="component" value="Unassembled WGS sequence"/>
</dbReference>
<reference evidence="2 3" key="1">
    <citation type="submission" date="2018-08" db="EMBL/GenBank/DDBJ databases">
        <title>Form III RuBisCO-mediated autotrophy in Thermodesulfobium bacteria.</title>
        <authorList>
            <person name="Toshchakov S.V."/>
            <person name="Kublanov I.V."/>
            <person name="Frolov E."/>
            <person name="Bonch-Osmolovskaya E.A."/>
            <person name="Tourova T.P."/>
            <person name="Chernych N.A."/>
            <person name="Lebedinsky A.V."/>
        </authorList>
    </citation>
    <scope>NUCLEOTIDE SEQUENCE [LARGE SCALE GENOMIC DNA]</scope>
    <source>
        <strain evidence="2 3">SR</strain>
    </source>
</reference>
<dbReference type="InterPro" id="IPR001173">
    <property type="entry name" value="Glyco_trans_2-like"/>
</dbReference>
<protein>
    <submittedName>
        <fullName evidence="2">Glycosyltransferase family 2 protein</fullName>
    </submittedName>
</protein>
<feature type="domain" description="Glycosyltransferase 2-like" evidence="1">
    <location>
        <begin position="20"/>
        <end position="150"/>
    </location>
</feature>
<evidence type="ECO:0000313" key="2">
    <source>
        <dbReference type="EMBL" id="RDV84504.1"/>
    </source>
</evidence>
<dbReference type="OrthoDB" id="9810303at2"/>
<keyword evidence="3" id="KW-1185">Reference proteome</keyword>
<gene>
    <name evidence="2" type="ORF">DXX99_00135</name>
</gene>
<comment type="caution">
    <text evidence="2">The sequence shown here is derived from an EMBL/GenBank/DDBJ whole genome shotgun (WGS) entry which is preliminary data.</text>
</comment>
<dbReference type="InterPro" id="IPR029044">
    <property type="entry name" value="Nucleotide-diphossugar_trans"/>
</dbReference>
<dbReference type="InterPro" id="IPR050256">
    <property type="entry name" value="Glycosyltransferase_2"/>
</dbReference>
<dbReference type="GO" id="GO:0016740">
    <property type="term" value="F:transferase activity"/>
    <property type="evidence" value="ECO:0007669"/>
    <property type="project" value="UniProtKB-KW"/>
</dbReference>
<dbReference type="CDD" id="cd04179">
    <property type="entry name" value="DPM_DPG-synthase_like"/>
    <property type="match status" value="1"/>
</dbReference>
<proteinExistence type="predicted"/>
<dbReference type="SUPFAM" id="SSF53448">
    <property type="entry name" value="Nucleotide-diphospho-sugar transferases"/>
    <property type="match status" value="1"/>
</dbReference>
<keyword evidence="2" id="KW-0808">Transferase</keyword>
<dbReference type="PANTHER" id="PTHR48090:SF7">
    <property type="entry name" value="RFBJ PROTEIN"/>
    <property type="match status" value="1"/>
</dbReference>
<sequence length="253" mass="27815">MSANFSPERGKIEPVTSILVIVPAYNEEATVARVVKEVKSFFPEAEVLVVDDGSEDGTAEEALRAGAKVLRLPFNVGVGGAVQAGYLYAQRCGYRVAVQMDGDGQHDAADLPALLAPLLAGEADMVVGSRFLNPHSYRSTPVRRLGIVLLRKLISWLSRQHFTDPTSGFRAVGPELIRFFARHYPYEYPEAESLLLAKRQGFRLREVPVTMRPRQGGVSSLSGWRSLYFMAKVLLAVGVTALRRRERVGADGK</sequence>
<organism evidence="2 3">
    <name type="scientific">Ammonifex thiophilus</name>
    <dbReference type="NCBI Taxonomy" id="444093"/>
    <lineage>
        <taxon>Bacteria</taxon>
        <taxon>Bacillati</taxon>
        <taxon>Bacillota</taxon>
        <taxon>Clostridia</taxon>
        <taxon>Thermoanaerobacterales</taxon>
        <taxon>Thermoanaerobacteraceae</taxon>
        <taxon>Ammonifex</taxon>
    </lineage>
</organism>
<evidence type="ECO:0000259" key="1">
    <source>
        <dbReference type="Pfam" id="PF00535"/>
    </source>
</evidence>
<dbReference type="PANTHER" id="PTHR48090">
    <property type="entry name" value="UNDECAPRENYL-PHOSPHATE 4-DEOXY-4-FORMAMIDO-L-ARABINOSE TRANSFERASE-RELATED"/>
    <property type="match status" value="1"/>
</dbReference>
<dbReference type="AlphaFoldDB" id="A0A3D8P5A7"/>
<dbReference type="Pfam" id="PF00535">
    <property type="entry name" value="Glycos_transf_2"/>
    <property type="match status" value="1"/>
</dbReference>
<evidence type="ECO:0000313" key="3">
    <source>
        <dbReference type="Proteomes" id="UP000256329"/>
    </source>
</evidence>
<dbReference type="Gene3D" id="3.90.550.10">
    <property type="entry name" value="Spore Coat Polysaccharide Biosynthesis Protein SpsA, Chain A"/>
    <property type="match status" value="1"/>
</dbReference>
<dbReference type="EMBL" id="QSLN01000001">
    <property type="protein sequence ID" value="RDV84504.1"/>
    <property type="molecule type" value="Genomic_DNA"/>
</dbReference>
<name>A0A3D8P5A7_9THEO</name>